<accession>A0A5C3Q534</accession>
<evidence type="ECO:0000256" key="1">
    <source>
        <dbReference type="SAM" id="Phobius"/>
    </source>
</evidence>
<proteinExistence type="predicted"/>
<reference evidence="2 3" key="1">
    <citation type="journal article" date="2019" name="Nat. Ecol. Evol.">
        <title>Megaphylogeny resolves global patterns of mushroom evolution.</title>
        <authorList>
            <person name="Varga T."/>
            <person name="Krizsan K."/>
            <person name="Foldi C."/>
            <person name="Dima B."/>
            <person name="Sanchez-Garcia M."/>
            <person name="Sanchez-Ramirez S."/>
            <person name="Szollosi G.J."/>
            <person name="Szarkandi J.G."/>
            <person name="Papp V."/>
            <person name="Albert L."/>
            <person name="Andreopoulos W."/>
            <person name="Angelini C."/>
            <person name="Antonin V."/>
            <person name="Barry K.W."/>
            <person name="Bougher N.L."/>
            <person name="Buchanan P."/>
            <person name="Buyck B."/>
            <person name="Bense V."/>
            <person name="Catcheside P."/>
            <person name="Chovatia M."/>
            <person name="Cooper J."/>
            <person name="Damon W."/>
            <person name="Desjardin D."/>
            <person name="Finy P."/>
            <person name="Geml J."/>
            <person name="Haridas S."/>
            <person name="Hughes K."/>
            <person name="Justo A."/>
            <person name="Karasinski D."/>
            <person name="Kautmanova I."/>
            <person name="Kiss B."/>
            <person name="Kocsube S."/>
            <person name="Kotiranta H."/>
            <person name="LaButti K.M."/>
            <person name="Lechner B.E."/>
            <person name="Liimatainen K."/>
            <person name="Lipzen A."/>
            <person name="Lukacs Z."/>
            <person name="Mihaltcheva S."/>
            <person name="Morgado L.N."/>
            <person name="Niskanen T."/>
            <person name="Noordeloos M.E."/>
            <person name="Ohm R.A."/>
            <person name="Ortiz-Santana B."/>
            <person name="Ovrebo C."/>
            <person name="Racz N."/>
            <person name="Riley R."/>
            <person name="Savchenko A."/>
            <person name="Shiryaev A."/>
            <person name="Soop K."/>
            <person name="Spirin V."/>
            <person name="Szebenyi C."/>
            <person name="Tomsovsky M."/>
            <person name="Tulloss R.E."/>
            <person name="Uehling J."/>
            <person name="Grigoriev I.V."/>
            <person name="Vagvolgyi C."/>
            <person name="Papp T."/>
            <person name="Martin F.M."/>
            <person name="Miettinen O."/>
            <person name="Hibbett D.S."/>
            <person name="Nagy L.G."/>
        </authorList>
    </citation>
    <scope>NUCLEOTIDE SEQUENCE [LARGE SCALE GENOMIC DNA]</scope>
    <source>
        <strain evidence="2 3">CBS 309.79</strain>
    </source>
</reference>
<feature type="transmembrane region" description="Helical" evidence="1">
    <location>
        <begin position="60"/>
        <end position="80"/>
    </location>
</feature>
<sequence length="142" mass="16228">MSLSHVNWSLTLAFNVCVNILIVGTLIWRRRPLRLASGDETPNWQSFYKHWAEMLLSPQLALAAVFDSGMVYTVVLIIAWSQSEGWSTVHGVSRRTTETFAFPYRLIGNSRGNHHYAYGSRVFRNAVQRHRRRSGACSFVRG</sequence>
<dbReference type="AlphaFoldDB" id="A0A5C3Q534"/>
<dbReference type="Proteomes" id="UP000305067">
    <property type="component" value="Unassembled WGS sequence"/>
</dbReference>
<organism evidence="2 3">
    <name type="scientific">Pterulicium gracile</name>
    <dbReference type="NCBI Taxonomy" id="1884261"/>
    <lineage>
        <taxon>Eukaryota</taxon>
        <taxon>Fungi</taxon>
        <taxon>Dikarya</taxon>
        <taxon>Basidiomycota</taxon>
        <taxon>Agaricomycotina</taxon>
        <taxon>Agaricomycetes</taxon>
        <taxon>Agaricomycetidae</taxon>
        <taxon>Agaricales</taxon>
        <taxon>Pleurotineae</taxon>
        <taxon>Pterulaceae</taxon>
        <taxon>Pterulicium</taxon>
    </lineage>
</organism>
<evidence type="ECO:0000313" key="3">
    <source>
        <dbReference type="Proteomes" id="UP000305067"/>
    </source>
</evidence>
<evidence type="ECO:0000313" key="2">
    <source>
        <dbReference type="EMBL" id="TFK96247.1"/>
    </source>
</evidence>
<keyword evidence="1" id="KW-1133">Transmembrane helix</keyword>
<dbReference type="EMBL" id="ML178864">
    <property type="protein sequence ID" value="TFK96247.1"/>
    <property type="molecule type" value="Genomic_DNA"/>
</dbReference>
<protein>
    <submittedName>
        <fullName evidence="2">Uncharacterized protein</fullName>
    </submittedName>
</protein>
<feature type="transmembrane region" description="Helical" evidence="1">
    <location>
        <begin position="6"/>
        <end position="28"/>
    </location>
</feature>
<keyword evidence="1" id="KW-0472">Membrane</keyword>
<gene>
    <name evidence="2" type="ORF">BDV98DRAFT_337236</name>
</gene>
<keyword evidence="1" id="KW-0812">Transmembrane</keyword>
<keyword evidence="3" id="KW-1185">Reference proteome</keyword>
<name>A0A5C3Q534_9AGAR</name>